<dbReference type="EMBL" id="JAXOJX010000121">
    <property type="protein sequence ID" value="MDZ5461523.1"/>
    <property type="molecule type" value="Genomic_DNA"/>
</dbReference>
<protein>
    <submittedName>
        <fullName evidence="1">NAD(P)-binding protein</fullName>
    </submittedName>
</protein>
<accession>A0ABU5IRM1</accession>
<evidence type="ECO:0000313" key="1">
    <source>
        <dbReference type="EMBL" id="MDZ5461523.1"/>
    </source>
</evidence>
<dbReference type="Gene3D" id="3.50.50.60">
    <property type="entry name" value="FAD/NAD(P)-binding domain"/>
    <property type="match status" value="1"/>
</dbReference>
<dbReference type="PANTHER" id="PTHR43563:SF1">
    <property type="entry name" value="AMINE OXIDASE [FLAVIN-CONTAINING] B"/>
    <property type="match status" value="1"/>
</dbReference>
<dbReference type="InterPro" id="IPR050703">
    <property type="entry name" value="Flavin_MAO"/>
</dbReference>
<comment type="caution">
    <text evidence="1">The sequence shown here is derived from an EMBL/GenBank/DDBJ whole genome shotgun (WGS) entry which is preliminary data.</text>
</comment>
<evidence type="ECO:0000313" key="2">
    <source>
        <dbReference type="Proteomes" id="UP001293718"/>
    </source>
</evidence>
<dbReference type="InterPro" id="IPR023375">
    <property type="entry name" value="ADC_dom_sf"/>
</dbReference>
<reference evidence="1 2" key="1">
    <citation type="submission" date="2023-11" db="EMBL/GenBank/DDBJ databases">
        <title>Draft genome of Azohydromonas lata strain H1 (DSM1123), a polyhydroxyalkanoate producer.</title>
        <authorList>
            <person name="Traversa D."/>
            <person name="D'Addabbo P."/>
            <person name="Pazzani C."/>
            <person name="Manzari C."/>
            <person name="Chiara M."/>
            <person name="Scrascia M."/>
        </authorList>
    </citation>
    <scope>NUCLEOTIDE SEQUENCE [LARGE SCALE GENOMIC DNA]</scope>
    <source>
        <strain evidence="1 2">H1</strain>
    </source>
</reference>
<dbReference type="SUPFAM" id="SSF160104">
    <property type="entry name" value="Acetoacetate decarboxylase-like"/>
    <property type="match status" value="1"/>
</dbReference>
<gene>
    <name evidence="1" type="ORF">SM757_33605</name>
</gene>
<dbReference type="RefSeq" id="WP_322468661.1">
    <property type="nucleotide sequence ID" value="NZ_JAXOJX010000121.1"/>
</dbReference>
<sequence>MLYPSGSVLMHPTLKLERSRMYGFFVAGTLERLQASVDATLTAVAGAKMRFRVLSPYVMLTFTQVRHAYSDWPSDEAKGWGEETDIVTWVLVGQSDHGSAGIDAVFLYPCHIWVDDCMALINGRELYGYPKYECACTLPQDGAPATRFTLAAKGFEPFSPTTRLAMHPLLEVQAVGDVPPPTPLRSLEELIEQAIQLMAASLPGFLALDAQGWESVAQALRSRSVEQIFLKQLPDGSGVKAVYQALVTAPAQITALRQVQLLHGEYQCLLHRFASFPLERSLGLQLGAQPALLPFCLDLDFQVPAARELYDNSVVAPQKVAILGGGVSAMTAAFYLSDEPGWQSRREITVYQQGWRLGGKGASGRNAALGQRIEEHGLHIWFGFYDNAFKTIRRAYELLERPPGAPMATWDEAFKPQHFITLSEKVGPRWEMWPIDTPPTPGEPGQGPERVDLWRLLLTTFEWMRQWLHTLHAEHGADSADGMAPHEGGWLHRLALAAGHAVEHLAHDAEACLAALQASALALCGPPQPGSVELALHLEGLEGVRRRLQRDFGDRAEAAREAGTDTGGALAELRRLYACVDLALTVFIGCLRDGVFVHGADVINGEDFRAWLLRNGANPRVTVDSPLVRGCYDLVFAYEDGDAERPNIEAGTMLRGMLRMACDYRGAFMWKMQAGMGDVVFAPLYEVLKRRGVKFAFFHQVEELVPGAAGGTVETIRIRRQVDLAPGVAEYQPLVEVKGLPCWPSAPNLEQLDAAQAALLQDAGYDLESYWSDWAERNERVLGRPLPTRTLRRGVDFDTVVFGASVASLPVLAPKLVAASEPLARCCEQVRAVATRAFQTWQVGDLAQLGWTLRGREGQPPVLTAYAEPFDTWAPMDQLLRREDWPPLDGPRNIAYFCSVLPQQAYPPASDHGFPARMKLDVKAAAIATLSTGMQPLWPAVATRDGFDWNALYDPAQGQGVQRFEAQYWRANVDPSERYVQSLVGSSRWRLPTDGSGFANLYLTGDWIRTGLNAGCVEAAVMAGMQTSRALCGHPAVIAGERDG</sequence>
<proteinExistence type="predicted"/>
<dbReference type="SUPFAM" id="SSF51905">
    <property type="entry name" value="FAD/NAD(P)-binding domain"/>
    <property type="match status" value="1"/>
</dbReference>
<name>A0ABU5IRM1_9BURK</name>
<keyword evidence="2" id="KW-1185">Reference proteome</keyword>
<dbReference type="Pfam" id="PF13450">
    <property type="entry name" value="NAD_binding_8"/>
    <property type="match status" value="1"/>
</dbReference>
<dbReference type="InterPro" id="IPR036188">
    <property type="entry name" value="FAD/NAD-bd_sf"/>
</dbReference>
<dbReference type="Proteomes" id="UP001293718">
    <property type="component" value="Unassembled WGS sequence"/>
</dbReference>
<organism evidence="1 2">
    <name type="scientific">Azohydromonas lata</name>
    <dbReference type="NCBI Taxonomy" id="45677"/>
    <lineage>
        <taxon>Bacteria</taxon>
        <taxon>Pseudomonadati</taxon>
        <taxon>Pseudomonadota</taxon>
        <taxon>Betaproteobacteria</taxon>
        <taxon>Burkholderiales</taxon>
        <taxon>Sphaerotilaceae</taxon>
        <taxon>Azohydromonas</taxon>
    </lineage>
</organism>
<dbReference type="PANTHER" id="PTHR43563">
    <property type="entry name" value="AMINE OXIDASE"/>
    <property type="match status" value="1"/>
</dbReference>
<dbReference type="Gene3D" id="2.40.400.10">
    <property type="entry name" value="Acetoacetate decarboxylase-like"/>
    <property type="match status" value="1"/>
</dbReference>